<reference evidence="1 2" key="1">
    <citation type="submission" date="2020-10" db="EMBL/GenBank/DDBJ databases">
        <title>Connecting structure to function with the recovery of over 1000 high-quality activated sludge metagenome-assembled genomes encoding full-length rRNA genes using long-read sequencing.</title>
        <authorList>
            <person name="Singleton C.M."/>
            <person name="Petriglieri F."/>
            <person name="Kristensen J.M."/>
            <person name="Kirkegaard R.H."/>
            <person name="Michaelsen T.Y."/>
            <person name="Andersen M.H."/>
            <person name="Karst S.M."/>
            <person name="Dueholm M.S."/>
            <person name="Nielsen P.H."/>
            <person name="Albertsen M."/>
        </authorList>
    </citation>
    <scope>NUCLEOTIDE SEQUENCE [LARGE SCALE GENOMIC DNA]</scope>
    <source>
        <strain evidence="1">Lyne_18-Q3-R50-59_MAXAC.006</strain>
    </source>
</reference>
<comment type="caution">
    <text evidence="1">The sequence shown here is derived from an EMBL/GenBank/DDBJ whole genome shotgun (WGS) entry which is preliminary data.</text>
</comment>
<accession>A0A936TCF2</accession>
<organism evidence="1 2">
    <name type="scientific">Candidatus Neomicrothrix subdominans</name>
    <dbReference type="NCBI Taxonomy" id="2954438"/>
    <lineage>
        <taxon>Bacteria</taxon>
        <taxon>Bacillati</taxon>
        <taxon>Actinomycetota</taxon>
        <taxon>Acidimicrobiia</taxon>
        <taxon>Acidimicrobiales</taxon>
        <taxon>Microthrixaceae</taxon>
        <taxon>Candidatus Neomicrothrix</taxon>
    </lineage>
</organism>
<sequence>MRMETLSTAMNRLRSQGYIEDFIAAPDGELHCGACEGDCATTVEVDEIVRFEGASDPGDSAILVALHCGCGHAGLFSASYGLDTAPKDALALRRLAELRTSSND</sequence>
<evidence type="ECO:0000313" key="1">
    <source>
        <dbReference type="EMBL" id="MBK9296411.1"/>
    </source>
</evidence>
<dbReference type="EMBL" id="JADJZA010000002">
    <property type="protein sequence ID" value="MBK9296411.1"/>
    <property type="molecule type" value="Genomic_DNA"/>
</dbReference>
<evidence type="ECO:0000313" key="2">
    <source>
        <dbReference type="Proteomes" id="UP000727993"/>
    </source>
</evidence>
<proteinExistence type="predicted"/>
<dbReference type="AlphaFoldDB" id="A0A936TCF2"/>
<protein>
    <submittedName>
        <fullName evidence="1">Uncharacterized protein</fullName>
    </submittedName>
</protein>
<gene>
    <name evidence="1" type="ORF">IPN02_06045</name>
</gene>
<dbReference type="Proteomes" id="UP000727993">
    <property type="component" value="Unassembled WGS sequence"/>
</dbReference>
<name>A0A936TCF2_9ACTN</name>